<keyword evidence="1" id="KW-0732">Signal</keyword>
<evidence type="ECO:0000256" key="1">
    <source>
        <dbReference type="SAM" id="SignalP"/>
    </source>
</evidence>
<sequence length="83" mass="8643">MLGKLKPAWLRNFSSSLLFSLFVVVPVIAAGGGNGGSGTEDIGNCDDVGDDDILPVHDVVVIAAVVSAHVPFVAECYRGFLIL</sequence>
<feature type="chain" id="PRO_5041216751" description="Secreted peptide" evidence="1">
    <location>
        <begin position="30"/>
        <end position="83"/>
    </location>
</feature>
<evidence type="ECO:0000313" key="2">
    <source>
        <dbReference type="EMBL" id="CAI9724143.1"/>
    </source>
</evidence>
<dbReference type="EMBL" id="OX597819">
    <property type="protein sequence ID" value="CAI9724143.1"/>
    <property type="molecule type" value="Genomic_DNA"/>
</dbReference>
<protein>
    <recommendedName>
        <fullName evidence="4">Secreted peptide</fullName>
    </recommendedName>
</protein>
<dbReference type="AlphaFoldDB" id="A0AA36AXK0"/>
<proteinExistence type="predicted"/>
<feature type="signal peptide" evidence="1">
    <location>
        <begin position="1"/>
        <end position="29"/>
    </location>
</feature>
<reference evidence="2" key="1">
    <citation type="submission" date="2023-08" db="EMBL/GenBank/DDBJ databases">
        <authorList>
            <person name="Alioto T."/>
            <person name="Alioto T."/>
            <person name="Gomez Garrido J."/>
        </authorList>
    </citation>
    <scope>NUCLEOTIDE SEQUENCE</scope>
</reference>
<gene>
    <name evidence="2" type="ORF">OCTVUL_1B011683</name>
</gene>
<accession>A0AA36AXK0</accession>
<keyword evidence="3" id="KW-1185">Reference proteome</keyword>
<organism evidence="2 3">
    <name type="scientific">Octopus vulgaris</name>
    <name type="common">Common octopus</name>
    <dbReference type="NCBI Taxonomy" id="6645"/>
    <lineage>
        <taxon>Eukaryota</taxon>
        <taxon>Metazoa</taxon>
        <taxon>Spiralia</taxon>
        <taxon>Lophotrochozoa</taxon>
        <taxon>Mollusca</taxon>
        <taxon>Cephalopoda</taxon>
        <taxon>Coleoidea</taxon>
        <taxon>Octopodiformes</taxon>
        <taxon>Octopoda</taxon>
        <taxon>Incirrata</taxon>
        <taxon>Octopodidae</taxon>
        <taxon>Octopus</taxon>
    </lineage>
</organism>
<dbReference type="Proteomes" id="UP001162480">
    <property type="component" value="Chromosome 6"/>
</dbReference>
<evidence type="ECO:0008006" key="4">
    <source>
        <dbReference type="Google" id="ProtNLM"/>
    </source>
</evidence>
<evidence type="ECO:0000313" key="3">
    <source>
        <dbReference type="Proteomes" id="UP001162480"/>
    </source>
</evidence>
<name>A0AA36AXK0_OCTVU</name>